<keyword evidence="4 6" id="KW-0067">ATP-binding</keyword>
<dbReference type="InterPro" id="IPR011054">
    <property type="entry name" value="Rudment_hybrid_motif"/>
</dbReference>
<keyword evidence="3 6" id="KW-0547">Nucleotide-binding</keyword>
<dbReference type="SUPFAM" id="SSF51230">
    <property type="entry name" value="Single hybrid motif"/>
    <property type="match status" value="1"/>
</dbReference>
<reference evidence="11" key="1">
    <citation type="journal article" date="2005" name="Nature">
        <title>Sequencing of Aspergillus nidulans and comparative analysis with A. fumigatus and A. oryzae.</title>
        <authorList>
            <person name="Galagan J.E."/>
            <person name="Calvo S.E."/>
            <person name="Cuomo C."/>
            <person name="Ma L.J."/>
            <person name="Wortman J.R."/>
            <person name="Batzoglou S."/>
            <person name="Lee S.I."/>
            <person name="Basturkmen M."/>
            <person name="Spevak C.C."/>
            <person name="Clutterbuck J."/>
            <person name="Kapitonov V."/>
            <person name="Jurka J."/>
            <person name="Scazzocchio C."/>
            <person name="Farman M."/>
            <person name="Butler J."/>
            <person name="Purcell S."/>
            <person name="Harris S."/>
            <person name="Braus G.H."/>
            <person name="Draht O."/>
            <person name="Busch S."/>
            <person name="D'Enfert C."/>
            <person name="Bouchier C."/>
            <person name="Goldman G.H."/>
            <person name="Bell-Pedersen D."/>
            <person name="Griffiths-Jones S."/>
            <person name="Doonan J.H."/>
            <person name="Yu J."/>
            <person name="Vienken K."/>
            <person name="Pain A."/>
            <person name="Freitag M."/>
            <person name="Selker E.U."/>
            <person name="Archer D.B."/>
            <person name="Penalva M.A."/>
            <person name="Oakley B.R."/>
            <person name="Momany M."/>
            <person name="Tanaka T."/>
            <person name="Kumagai T."/>
            <person name="Asai K."/>
            <person name="Machida M."/>
            <person name="Nierman W.C."/>
            <person name="Denning D.W."/>
            <person name="Caddick M."/>
            <person name="Hynes M."/>
            <person name="Paoletti M."/>
            <person name="Fischer R."/>
            <person name="Miller B."/>
            <person name="Dyer P."/>
            <person name="Sachs M.S."/>
            <person name="Osmani S.A."/>
            <person name="Birren B.W."/>
        </authorList>
    </citation>
    <scope>NUCLEOTIDE SEQUENCE [LARGE SCALE GENOMIC DNA]</scope>
    <source>
        <strain evidence="11">FGSC A4 / ATCC 38163 / CBS 112.46 / NRRL 194 / M139</strain>
    </source>
</reference>
<dbReference type="PROSITE" id="PS50968">
    <property type="entry name" value="BIOTINYL_LIPOYL"/>
    <property type="match status" value="1"/>
</dbReference>
<dbReference type="InterPro" id="IPR005482">
    <property type="entry name" value="Biotin_COase_C"/>
</dbReference>
<evidence type="ECO:0000256" key="5">
    <source>
        <dbReference type="ARBA" id="ARBA00023267"/>
    </source>
</evidence>
<evidence type="ECO:0000259" key="9">
    <source>
        <dbReference type="PROSITE" id="PS50979"/>
    </source>
</evidence>
<evidence type="ECO:0000256" key="1">
    <source>
        <dbReference type="ARBA" id="ARBA00001953"/>
    </source>
</evidence>
<feature type="domain" description="Biotin carboxylation" evidence="9">
    <location>
        <begin position="34"/>
        <end position="493"/>
    </location>
</feature>
<dbReference type="PROSITE" id="PS50975">
    <property type="entry name" value="ATP_GRASP"/>
    <property type="match status" value="1"/>
</dbReference>
<dbReference type="CDD" id="cd06850">
    <property type="entry name" value="biotinyl_domain"/>
    <property type="match status" value="1"/>
</dbReference>
<dbReference type="GO" id="GO:0046872">
    <property type="term" value="F:metal ion binding"/>
    <property type="evidence" value="ECO:0007669"/>
    <property type="project" value="InterPro"/>
</dbReference>
<comment type="cofactor">
    <cofactor evidence="1">
        <name>biotin</name>
        <dbReference type="ChEBI" id="CHEBI:57586"/>
    </cofactor>
</comment>
<dbReference type="PROSITE" id="PS50979">
    <property type="entry name" value="BC"/>
    <property type="match status" value="1"/>
</dbReference>
<keyword evidence="5" id="KW-0092">Biotin</keyword>
<dbReference type="SUPFAM" id="SSF56059">
    <property type="entry name" value="Glutathione synthetase ATP-binding domain-like"/>
    <property type="match status" value="1"/>
</dbReference>
<dbReference type="Gene3D" id="2.40.50.100">
    <property type="match status" value="1"/>
</dbReference>
<feature type="domain" description="ATP-grasp" evidence="8">
    <location>
        <begin position="157"/>
        <end position="357"/>
    </location>
</feature>
<dbReference type="InterPro" id="IPR005479">
    <property type="entry name" value="CPAse_ATP-bd"/>
</dbReference>
<dbReference type="RefSeq" id="XP_050468299.1">
    <property type="nucleotide sequence ID" value="XM_050612368.1"/>
</dbReference>
<dbReference type="InterPro" id="IPR005481">
    <property type="entry name" value="BC-like_N"/>
</dbReference>
<dbReference type="eggNOG" id="KOG0238">
    <property type="taxonomic scope" value="Eukaryota"/>
</dbReference>
<dbReference type="Pfam" id="PF02786">
    <property type="entry name" value="CPSase_L_D2"/>
    <property type="match status" value="1"/>
</dbReference>
<dbReference type="AlphaFoldDB" id="C8VH15"/>
<proteinExistence type="predicted"/>
<name>C8VH15_EMENI</name>
<dbReference type="InParanoid" id="C8VH15"/>
<dbReference type="FunFam" id="3.30.1490.20:FF:000003">
    <property type="entry name" value="acetyl-CoA carboxylase isoform X1"/>
    <property type="match status" value="1"/>
</dbReference>
<dbReference type="VEuPathDB" id="FungiDB:AN10656"/>
<dbReference type="STRING" id="227321.C8VH15"/>
<dbReference type="Pfam" id="PF02785">
    <property type="entry name" value="Biotin_carb_C"/>
    <property type="match status" value="1"/>
</dbReference>
<dbReference type="GO" id="GO:0016874">
    <property type="term" value="F:ligase activity"/>
    <property type="evidence" value="ECO:0007669"/>
    <property type="project" value="UniProtKB-KW"/>
</dbReference>
<evidence type="ECO:0000256" key="6">
    <source>
        <dbReference type="PROSITE-ProRule" id="PRU00409"/>
    </source>
</evidence>
<evidence type="ECO:0000259" key="7">
    <source>
        <dbReference type="PROSITE" id="PS50968"/>
    </source>
</evidence>
<dbReference type="Pfam" id="PF00289">
    <property type="entry name" value="Biotin_carb_N"/>
    <property type="match status" value="1"/>
</dbReference>
<dbReference type="SUPFAM" id="SSF51246">
    <property type="entry name" value="Rudiment single hybrid motif"/>
    <property type="match status" value="1"/>
</dbReference>
<dbReference type="PANTHER" id="PTHR18866">
    <property type="entry name" value="CARBOXYLASE:PYRUVATE/ACETYL-COA/PROPIONYL-COA CARBOXYLASE"/>
    <property type="match status" value="1"/>
</dbReference>
<evidence type="ECO:0000259" key="8">
    <source>
        <dbReference type="PROSITE" id="PS50975"/>
    </source>
</evidence>
<feature type="domain" description="Lipoyl-binding" evidence="7">
    <location>
        <begin position="725"/>
        <end position="795"/>
    </location>
</feature>
<dbReference type="InterPro" id="IPR016185">
    <property type="entry name" value="PreATP-grasp_dom_sf"/>
</dbReference>
<dbReference type="Proteomes" id="UP000000560">
    <property type="component" value="Chromosome V"/>
</dbReference>
<dbReference type="PANTHER" id="PTHR18866:SF127">
    <property type="match status" value="1"/>
</dbReference>
<keyword evidence="2" id="KW-0436">Ligase</keyword>
<dbReference type="InterPro" id="IPR011764">
    <property type="entry name" value="Biotin_carboxylation_dom"/>
</dbReference>
<dbReference type="InterPro" id="IPR000089">
    <property type="entry name" value="Biotin_lipoyl"/>
</dbReference>
<dbReference type="PROSITE" id="PS00866">
    <property type="entry name" value="CPSASE_1"/>
    <property type="match status" value="1"/>
</dbReference>
<dbReference type="OMA" id="RDIRYET"/>
<evidence type="ECO:0000256" key="2">
    <source>
        <dbReference type="ARBA" id="ARBA00022598"/>
    </source>
</evidence>
<sequence>MANPSLNGETVHAAPLRPPLYVAPSPLGEDGRPIIKKVLIANRGEIACRIIQTCHKLNIATVAVYVNESRDTSSRHIRDADEAINIGSIDQCPRNPFLDGELLIRTALSVNADAIHPGYGYLSENAEFARSIRDAGMIFIGPSDTAMSTLGNKRAAKEYLSKHAPDVPLIPGYVGSSQDAPELSRIAAQIGFPVMLKASAGGGGKGMRIIREAGQLQAELERAQSEALRSFGSADCILEMYVESSKHVEIQLLGDSYGEVVSFFERDCSVQRRHQKVIEETPCTFLTEKTRQEMSATAVRIAKLLGYENAGTVEFVVDAVTGKFYFLEVNARLQVEHPITEEVTGVDLVSLQLYVAAGGSLRALPALQGLTQQGHAIECRLCAEDPRKNFFPEHGKIHLWLPASGVLGPGRDVRYEAAVQSGSSVSIYFDSMIAKIVVWAPTRALAIEKMVKVLAHTICAGVQTNQLLMQRCLLHKAFHNPAYTTSFLSLHLDELLHEPGGLIAEIRKSLPIVPAVALRHLAALSASQKRPFQNVRRRFRNQHHDPVNLQYDVVTMVDWPYSLPETDPTTPLMCVWTPDNTGPSATQEAHLLAIPEIDTSNDVKKPAGTSARYQKVSKVLRDDLVNLSGTRYAVKIESWKPAEGDPALKESWLSSTLEISINGTKLLAYVSVAINRLEALAGCLNRTQTVFCHIPAIGASVEFKRDTSLSFVESTRAAASGENNQEQRTVTAPMPCKVLSTLKKNGEQVKSGDIVMVIESMKMEVTISASADGQFETNWKEGDAVEEGKTLCTVK</sequence>
<gene>
    <name evidence="10" type="ORF">ANIA_10656</name>
</gene>
<dbReference type="GO" id="GO:0005524">
    <property type="term" value="F:ATP binding"/>
    <property type="evidence" value="ECO:0007669"/>
    <property type="project" value="UniProtKB-UniRule"/>
</dbReference>
<dbReference type="SUPFAM" id="SSF52440">
    <property type="entry name" value="PreATP-grasp domain"/>
    <property type="match status" value="1"/>
</dbReference>
<dbReference type="PROSITE" id="PS00867">
    <property type="entry name" value="CPSASE_2"/>
    <property type="match status" value="1"/>
</dbReference>
<evidence type="ECO:0000313" key="11">
    <source>
        <dbReference type="Proteomes" id="UP000000560"/>
    </source>
</evidence>
<evidence type="ECO:0000256" key="4">
    <source>
        <dbReference type="ARBA" id="ARBA00022840"/>
    </source>
</evidence>
<dbReference type="OrthoDB" id="196847at2759"/>
<reference evidence="11" key="2">
    <citation type="journal article" date="2009" name="Fungal Genet. Biol.">
        <title>The 2008 update of the Aspergillus nidulans genome annotation: a community effort.</title>
        <authorList>
            <person name="Wortman J.R."/>
            <person name="Gilsenan J.M."/>
            <person name="Joardar V."/>
            <person name="Deegan J."/>
            <person name="Clutterbuck J."/>
            <person name="Andersen M.R."/>
            <person name="Archer D."/>
            <person name="Bencina M."/>
            <person name="Braus G."/>
            <person name="Coutinho P."/>
            <person name="von Dohren H."/>
            <person name="Doonan J."/>
            <person name="Driessen A.J."/>
            <person name="Durek P."/>
            <person name="Espeso E."/>
            <person name="Fekete E."/>
            <person name="Flipphi M."/>
            <person name="Estrada C.G."/>
            <person name="Geysens S."/>
            <person name="Goldman G."/>
            <person name="de Groot P.W."/>
            <person name="Hansen K."/>
            <person name="Harris S.D."/>
            <person name="Heinekamp T."/>
            <person name="Helmstaedt K."/>
            <person name="Henrissat B."/>
            <person name="Hofmann G."/>
            <person name="Homan T."/>
            <person name="Horio T."/>
            <person name="Horiuchi H."/>
            <person name="James S."/>
            <person name="Jones M."/>
            <person name="Karaffa L."/>
            <person name="Karanyi Z."/>
            <person name="Kato M."/>
            <person name="Keller N."/>
            <person name="Kelly D.E."/>
            <person name="Kiel J.A."/>
            <person name="Kim J.M."/>
            <person name="van der Klei I.J."/>
            <person name="Klis F.M."/>
            <person name="Kovalchuk A."/>
            <person name="Krasevec N."/>
            <person name="Kubicek C.P."/>
            <person name="Liu B."/>
            <person name="Maccabe A."/>
            <person name="Meyer V."/>
            <person name="Mirabito P."/>
            <person name="Miskei M."/>
            <person name="Mos M."/>
            <person name="Mullins J."/>
            <person name="Nelson D.R."/>
            <person name="Nielsen J."/>
            <person name="Oakley B.R."/>
            <person name="Osmani S.A."/>
            <person name="Pakula T."/>
            <person name="Paszewski A."/>
            <person name="Paulsen I."/>
            <person name="Pilsyk S."/>
            <person name="Pocsi I."/>
            <person name="Punt P.J."/>
            <person name="Ram A.F."/>
            <person name="Ren Q."/>
            <person name="Robellet X."/>
            <person name="Robson G."/>
            <person name="Seiboth B."/>
            <person name="van Solingen P."/>
            <person name="Specht T."/>
            <person name="Sun J."/>
            <person name="Taheri-Talesh N."/>
            <person name="Takeshita N."/>
            <person name="Ussery D."/>
            <person name="vanKuyk P.A."/>
            <person name="Visser H."/>
            <person name="van de Vondervoort P.J."/>
            <person name="de Vries R.P."/>
            <person name="Walton J."/>
            <person name="Xiang X."/>
            <person name="Xiong Y."/>
            <person name="Zeng A.P."/>
            <person name="Brandt B.W."/>
            <person name="Cornell M.J."/>
            <person name="van den Hondel C.A."/>
            <person name="Visser J."/>
            <person name="Oliver S.G."/>
            <person name="Turner G."/>
        </authorList>
    </citation>
    <scope>GENOME REANNOTATION</scope>
    <source>
        <strain evidence="11">FGSC A4 / ATCC 38163 / CBS 112.46 / NRRL 194 / M139</strain>
    </source>
</reference>
<accession>C8VH15</accession>
<dbReference type="Gene3D" id="3.30.470.20">
    <property type="entry name" value="ATP-grasp fold, B domain"/>
    <property type="match status" value="1"/>
</dbReference>
<evidence type="ECO:0000313" key="10">
    <source>
        <dbReference type="EMBL" id="CBF82202.1"/>
    </source>
</evidence>
<dbReference type="InterPro" id="IPR050856">
    <property type="entry name" value="Biotin_carboxylase_complex"/>
</dbReference>
<dbReference type="InterPro" id="IPR011761">
    <property type="entry name" value="ATP-grasp"/>
</dbReference>
<dbReference type="InterPro" id="IPR011053">
    <property type="entry name" value="Single_hybrid_motif"/>
</dbReference>
<dbReference type="HOGENOM" id="CLU_000395_3_3_1"/>
<dbReference type="SMART" id="SM00878">
    <property type="entry name" value="Biotin_carb_C"/>
    <property type="match status" value="1"/>
</dbReference>
<protein>
    <submittedName>
        <fullName evidence="10">Uncharacterized protein</fullName>
    </submittedName>
</protein>
<keyword evidence="11" id="KW-1185">Reference proteome</keyword>
<dbReference type="KEGG" id="ani:ANIA_10656"/>
<organism evidence="10 11">
    <name type="scientific">Emericella nidulans (strain FGSC A4 / ATCC 38163 / CBS 112.46 / NRRL 194 / M139)</name>
    <name type="common">Aspergillus nidulans</name>
    <dbReference type="NCBI Taxonomy" id="227321"/>
    <lineage>
        <taxon>Eukaryota</taxon>
        <taxon>Fungi</taxon>
        <taxon>Dikarya</taxon>
        <taxon>Ascomycota</taxon>
        <taxon>Pezizomycotina</taxon>
        <taxon>Eurotiomycetes</taxon>
        <taxon>Eurotiomycetidae</taxon>
        <taxon>Eurotiales</taxon>
        <taxon>Aspergillaceae</taxon>
        <taxon>Aspergillus</taxon>
        <taxon>Aspergillus subgen. Nidulantes</taxon>
    </lineage>
</organism>
<dbReference type="GeneID" id="74896528"/>
<evidence type="ECO:0000256" key="3">
    <source>
        <dbReference type="ARBA" id="ARBA00022741"/>
    </source>
</evidence>
<dbReference type="Pfam" id="PF00364">
    <property type="entry name" value="Biotin_lipoyl"/>
    <property type="match status" value="1"/>
</dbReference>
<dbReference type="EMBL" id="BN001305">
    <property type="protein sequence ID" value="CBF82202.1"/>
    <property type="molecule type" value="Genomic_DNA"/>
</dbReference>